<dbReference type="PANTHER" id="PTHR19136:SF81">
    <property type="entry name" value="MOLYBDENUM COFACTOR GUANYLYLTRANSFERASE"/>
    <property type="match status" value="1"/>
</dbReference>
<dbReference type="InterPro" id="IPR013482">
    <property type="entry name" value="Molybde_CF_guanTrfase"/>
</dbReference>
<dbReference type="GO" id="GO:0046872">
    <property type="term" value="F:metal ion binding"/>
    <property type="evidence" value="ECO:0007669"/>
    <property type="project" value="UniProtKB-KW"/>
</dbReference>
<dbReference type="EMBL" id="SDHX01000001">
    <property type="protein sequence ID" value="RXK56689.1"/>
    <property type="molecule type" value="Genomic_DNA"/>
</dbReference>
<comment type="caution">
    <text evidence="8">Lacks conserved residue(s) required for the propagation of feature annotation.</text>
</comment>
<evidence type="ECO:0000313" key="10">
    <source>
        <dbReference type="EMBL" id="RXK56689.1"/>
    </source>
</evidence>
<sequence>MIPSGQLTGAVLAGGQSRRMGRDKATLAFEGRPLWEHQVRVLREAEADPVAIVRAPGQAPLGLPDDLRLWHDTFTDAGPLAGLQTALSQSRTLLVAVLAVDMPRIDAWWLQWLGTYCGSNIGAIATRPDGIHEPLAAIYPRSALPEISRRLETGNDHSLQTLARALMAQHLLRSVPLPACDLWRVTNWNSPADTLLSEEG</sequence>
<accession>A0A4V1M6V2</accession>
<dbReference type="Proteomes" id="UP000290218">
    <property type="component" value="Unassembled WGS sequence"/>
</dbReference>
<dbReference type="PANTHER" id="PTHR19136">
    <property type="entry name" value="MOLYBDENUM COFACTOR GUANYLYLTRANSFERASE"/>
    <property type="match status" value="1"/>
</dbReference>
<keyword evidence="2 8" id="KW-0808">Transferase</keyword>
<keyword evidence="7 8" id="KW-0501">Molybdenum cofactor biosynthesis</keyword>
<evidence type="ECO:0000256" key="6">
    <source>
        <dbReference type="ARBA" id="ARBA00023134"/>
    </source>
</evidence>
<keyword evidence="1 8" id="KW-0963">Cytoplasm</keyword>
<evidence type="ECO:0000256" key="5">
    <source>
        <dbReference type="ARBA" id="ARBA00022842"/>
    </source>
</evidence>
<evidence type="ECO:0000256" key="7">
    <source>
        <dbReference type="ARBA" id="ARBA00023150"/>
    </source>
</evidence>
<dbReference type="HAMAP" id="MF_00316">
    <property type="entry name" value="MobA"/>
    <property type="match status" value="1"/>
</dbReference>
<evidence type="ECO:0000313" key="11">
    <source>
        <dbReference type="Proteomes" id="UP000290218"/>
    </source>
</evidence>
<keyword evidence="6 8" id="KW-0342">GTP-binding</keyword>
<evidence type="ECO:0000259" key="9">
    <source>
        <dbReference type="Pfam" id="PF12804"/>
    </source>
</evidence>
<proteinExistence type="inferred from homology"/>
<gene>
    <name evidence="8" type="primary">mobA</name>
    <name evidence="10" type="ORF">ESB00_12710</name>
</gene>
<feature type="domain" description="MobA-like NTP transferase" evidence="9">
    <location>
        <begin position="9"/>
        <end position="160"/>
    </location>
</feature>
<dbReference type="RefSeq" id="WP_129048055.1">
    <property type="nucleotide sequence ID" value="NZ_SDHX01000001.1"/>
</dbReference>
<dbReference type="GO" id="GO:0006777">
    <property type="term" value="P:Mo-molybdopterin cofactor biosynthetic process"/>
    <property type="evidence" value="ECO:0007669"/>
    <property type="project" value="UniProtKB-KW"/>
</dbReference>
<name>A0A4V1M6V2_9BACT</name>
<protein>
    <recommendedName>
        <fullName evidence="8">Probable molybdenum cofactor guanylyltransferase</fullName>
        <shortName evidence="8">MoCo guanylyltransferase</shortName>
        <ecNumber evidence="8">2.7.7.77</ecNumber>
    </recommendedName>
    <alternativeName>
        <fullName evidence="8">GTP:molybdopterin guanylyltransferase</fullName>
    </alternativeName>
    <alternativeName>
        <fullName evidence="8">Mo-MPT guanylyltransferase</fullName>
    </alternativeName>
    <alternativeName>
        <fullName evidence="8">Molybdopterin guanylyltransferase</fullName>
    </alternativeName>
    <alternativeName>
        <fullName evidence="8">Molybdopterin-guanine dinucleotide synthase</fullName>
        <shortName evidence="8">MGD synthase</shortName>
    </alternativeName>
</protein>
<comment type="caution">
    <text evidence="10">The sequence shown here is derived from an EMBL/GenBank/DDBJ whole genome shotgun (WGS) entry which is preliminary data.</text>
</comment>
<dbReference type="EC" id="2.7.7.77" evidence="8"/>
<evidence type="ECO:0000256" key="1">
    <source>
        <dbReference type="ARBA" id="ARBA00022490"/>
    </source>
</evidence>
<feature type="binding site" evidence="8">
    <location>
        <position position="101"/>
    </location>
    <ligand>
        <name>Mg(2+)</name>
        <dbReference type="ChEBI" id="CHEBI:18420"/>
    </ligand>
</feature>
<comment type="similarity">
    <text evidence="8">Belongs to the MobA family.</text>
</comment>
<dbReference type="GO" id="GO:0005525">
    <property type="term" value="F:GTP binding"/>
    <property type="evidence" value="ECO:0007669"/>
    <property type="project" value="UniProtKB-UniRule"/>
</dbReference>
<dbReference type="GO" id="GO:0005737">
    <property type="term" value="C:cytoplasm"/>
    <property type="evidence" value="ECO:0007669"/>
    <property type="project" value="UniProtKB-SubCell"/>
</dbReference>
<evidence type="ECO:0000256" key="2">
    <source>
        <dbReference type="ARBA" id="ARBA00022679"/>
    </source>
</evidence>
<comment type="subcellular location">
    <subcellularLocation>
        <location evidence="8">Cytoplasm</location>
    </subcellularLocation>
</comment>
<dbReference type="CDD" id="cd02503">
    <property type="entry name" value="MobA"/>
    <property type="match status" value="1"/>
</dbReference>
<dbReference type="InterPro" id="IPR029044">
    <property type="entry name" value="Nucleotide-diphossugar_trans"/>
</dbReference>
<feature type="binding site" evidence="8">
    <location>
        <position position="72"/>
    </location>
    <ligand>
        <name>GTP</name>
        <dbReference type="ChEBI" id="CHEBI:37565"/>
    </ligand>
</feature>
<feature type="binding site" evidence="8">
    <location>
        <position position="101"/>
    </location>
    <ligand>
        <name>GTP</name>
        <dbReference type="ChEBI" id="CHEBI:37565"/>
    </ligand>
</feature>
<keyword evidence="4 8" id="KW-0547">Nucleotide-binding</keyword>
<evidence type="ECO:0000256" key="8">
    <source>
        <dbReference type="HAMAP-Rule" id="MF_00316"/>
    </source>
</evidence>
<dbReference type="InterPro" id="IPR025877">
    <property type="entry name" value="MobA-like_NTP_Trfase"/>
</dbReference>
<organism evidence="10 11">
    <name type="scientific">Oleiharenicola lentus</name>
    <dbReference type="NCBI Taxonomy" id="2508720"/>
    <lineage>
        <taxon>Bacteria</taxon>
        <taxon>Pseudomonadati</taxon>
        <taxon>Verrucomicrobiota</taxon>
        <taxon>Opitutia</taxon>
        <taxon>Opitutales</taxon>
        <taxon>Opitutaceae</taxon>
        <taxon>Oleiharenicola</taxon>
    </lineage>
</organism>
<feature type="binding site" evidence="8">
    <location>
        <begin position="12"/>
        <end position="14"/>
    </location>
    <ligand>
        <name>GTP</name>
        <dbReference type="ChEBI" id="CHEBI:37565"/>
    </ligand>
</feature>
<comment type="catalytic activity">
    <reaction evidence="8">
        <text>Mo-molybdopterin + GTP + H(+) = Mo-molybdopterin guanine dinucleotide + diphosphate</text>
        <dbReference type="Rhea" id="RHEA:34243"/>
        <dbReference type="ChEBI" id="CHEBI:15378"/>
        <dbReference type="ChEBI" id="CHEBI:33019"/>
        <dbReference type="ChEBI" id="CHEBI:37565"/>
        <dbReference type="ChEBI" id="CHEBI:71302"/>
        <dbReference type="ChEBI" id="CHEBI:71310"/>
        <dbReference type="EC" id="2.7.7.77"/>
    </reaction>
</comment>
<dbReference type="Pfam" id="PF12804">
    <property type="entry name" value="NTP_transf_3"/>
    <property type="match status" value="1"/>
</dbReference>
<evidence type="ECO:0000256" key="4">
    <source>
        <dbReference type="ARBA" id="ARBA00022741"/>
    </source>
</evidence>
<dbReference type="Gene3D" id="3.90.550.10">
    <property type="entry name" value="Spore Coat Polysaccharide Biosynthesis Protein SpsA, Chain A"/>
    <property type="match status" value="1"/>
</dbReference>
<comment type="function">
    <text evidence="8">Transfers a GMP moiety from GTP to Mo-molybdopterin (Mo-MPT) cofactor (Moco or molybdenum cofactor) to form Mo-molybdopterin guanine dinucleotide (Mo-MGD) cofactor.</text>
</comment>
<keyword evidence="3 8" id="KW-0479">Metal-binding</keyword>
<dbReference type="GO" id="GO:0061603">
    <property type="term" value="F:molybdenum cofactor guanylyltransferase activity"/>
    <property type="evidence" value="ECO:0007669"/>
    <property type="project" value="UniProtKB-EC"/>
</dbReference>
<keyword evidence="10" id="KW-0548">Nucleotidyltransferase</keyword>
<comment type="domain">
    <text evidence="8">The N-terminal domain determines nucleotide recognition and specific binding, while the C-terminal domain determines the specific binding to the target protein.</text>
</comment>
<keyword evidence="11" id="KW-1185">Reference proteome</keyword>
<evidence type="ECO:0000256" key="3">
    <source>
        <dbReference type="ARBA" id="ARBA00022723"/>
    </source>
</evidence>
<feature type="binding site" evidence="8">
    <location>
        <position position="24"/>
    </location>
    <ligand>
        <name>GTP</name>
        <dbReference type="ChEBI" id="CHEBI:37565"/>
    </ligand>
</feature>
<comment type="cofactor">
    <cofactor evidence="8">
        <name>Mg(2+)</name>
        <dbReference type="ChEBI" id="CHEBI:18420"/>
    </cofactor>
</comment>
<dbReference type="OrthoDB" id="9788394at2"/>
<keyword evidence="5 8" id="KW-0460">Magnesium</keyword>
<dbReference type="SUPFAM" id="SSF53448">
    <property type="entry name" value="Nucleotide-diphospho-sugar transferases"/>
    <property type="match status" value="1"/>
</dbReference>
<reference evidence="10 11" key="1">
    <citation type="submission" date="2019-01" db="EMBL/GenBank/DDBJ databases">
        <title>Lacunisphaera sp. strain TWA-58.</title>
        <authorList>
            <person name="Chen W.-M."/>
        </authorList>
    </citation>
    <scope>NUCLEOTIDE SEQUENCE [LARGE SCALE GENOMIC DNA]</scope>
    <source>
        <strain evidence="10 11">TWA-58</strain>
    </source>
</reference>
<dbReference type="AlphaFoldDB" id="A0A4V1M6V2"/>